<dbReference type="AlphaFoldDB" id="A0A2T3BCN7"/>
<evidence type="ECO:0000313" key="7">
    <source>
        <dbReference type="EMBL" id="PSS27156.1"/>
    </source>
</evidence>
<dbReference type="EMBL" id="KZ679006">
    <property type="protein sequence ID" value="PSS27156.1"/>
    <property type="molecule type" value="Genomic_DNA"/>
</dbReference>
<sequence length="557" mass="64073">MISSTTGLEAWFFSSLANASHCRKHSTRIPQHRKFFAPQKRNVSADGRLAYSAYIQRHQHTKTALEVAEEARIHPNTTREELMALVDQYDGPSFTDQLPLLELPNLHQPGDGPHLTVSDKEEDEWPPPHQAWPADPETKTKLALLDHALRDFSKEPEDIYKLYRELPAPRAPYLESKARHKLLRHLAVVERKDEQSMLRYFSVIDDMRSTAIPLTTSEWTSAISFAARYVNRSTEVEVEAALQMWREMEHVAGVKGNDATFNVLFDVACKAGKFTLAEMIYNEMEARGFKYNRFHHVSQIHFYGLKGNGDGARAAYKALVEAGEIVDTVVLNAMISALIQSHEANAAENVYERMKRAHLANKDSRLPPRDYKSRREINLTLLKLAKTAKKNPTKLQEFRQKSIIAPDLHTYRILVNYFAVRSGELDKVAKYLDEMKWFQIPLHGALFLSLLKGFALHGGIRYTHWTEDRLESVWKAFIQAIDGGEEDLYISKWIALWALRAFLKCSGKSRTVDVWEEMRQRWTPSEADMDFIMKTLRPLLDGEDMAEKRYDWLLGSL</sequence>
<comment type="function">
    <text evidence="3">Regulates mitochondrial small subunit maturation by controlling 15S rRNA 5'-end processing. Localizes to the 5' precursor of the 15S rRNA in a position that is subsequently occupied by mS47 in the mature yeast mtSSU. Uses structure and sequence-specific RNA recognition, binding to a single-stranded region of the precursor and specifically recognizing bases -6 to -1. The exchange of Ccm1 for mS47 is coupled to the irreversible removal of precursor rRNA that is accompanied by conformational changes of the mitoribosomal proteins uS5m and mS26. These conformational changes signal completion of 5'-end rRNA processing through protection of the mature 5'-end of the 15S rRNA and stabilization of mS47. The removal of the 5' precursor together with the dissociation of Ccm1 may be catalyzed by the 5'-3' exoribonuclease Pet127. Involved in the specific removal of group I introns in mitochondrial encoded transcripts.</text>
</comment>
<feature type="repeat" description="PPR" evidence="5">
    <location>
        <begin position="257"/>
        <end position="291"/>
    </location>
</feature>
<evidence type="ECO:0000256" key="6">
    <source>
        <dbReference type="SAM" id="MobiDB-lite"/>
    </source>
</evidence>
<evidence type="ECO:0000256" key="3">
    <source>
        <dbReference type="ARBA" id="ARBA00044493"/>
    </source>
</evidence>
<dbReference type="GeneID" id="36574171"/>
<dbReference type="RefSeq" id="XP_024724681.1">
    <property type="nucleotide sequence ID" value="XM_024866090.1"/>
</dbReference>
<evidence type="ECO:0000256" key="5">
    <source>
        <dbReference type="PROSITE-ProRule" id="PRU00708"/>
    </source>
</evidence>
<proteinExistence type="inferred from homology"/>
<dbReference type="PANTHER" id="PTHR47447:SF17">
    <property type="entry name" value="OS12G0638900 PROTEIN"/>
    <property type="match status" value="1"/>
</dbReference>
<dbReference type="InterPro" id="IPR002885">
    <property type="entry name" value="PPR_rpt"/>
</dbReference>
<evidence type="ECO:0008006" key="9">
    <source>
        <dbReference type="Google" id="ProtNLM"/>
    </source>
</evidence>
<dbReference type="Gene3D" id="1.25.40.10">
    <property type="entry name" value="Tetratricopeptide repeat domain"/>
    <property type="match status" value="2"/>
</dbReference>
<dbReference type="PANTHER" id="PTHR47447">
    <property type="entry name" value="OS03G0856100 PROTEIN"/>
    <property type="match status" value="1"/>
</dbReference>
<accession>A0A2T3BCN7</accession>
<dbReference type="OrthoDB" id="1908178at2759"/>
<comment type="subunit">
    <text evidence="4">Binds to mitochondrial small subunit 15S rRNA.</text>
</comment>
<dbReference type="Pfam" id="PF01535">
    <property type="entry name" value="PPR"/>
    <property type="match status" value="2"/>
</dbReference>
<name>A0A2T3BCN7_AMORE</name>
<dbReference type="PROSITE" id="PS51375">
    <property type="entry name" value="PPR"/>
    <property type="match status" value="3"/>
</dbReference>
<evidence type="ECO:0000256" key="1">
    <source>
        <dbReference type="ARBA" id="ARBA00006192"/>
    </source>
</evidence>
<feature type="repeat" description="PPR" evidence="5">
    <location>
        <begin position="327"/>
        <end position="361"/>
    </location>
</feature>
<evidence type="ECO:0000256" key="2">
    <source>
        <dbReference type="ARBA" id="ARBA00022737"/>
    </source>
</evidence>
<dbReference type="InterPro" id="IPR011990">
    <property type="entry name" value="TPR-like_helical_dom_sf"/>
</dbReference>
<keyword evidence="2" id="KW-0677">Repeat</keyword>
<organism evidence="7 8">
    <name type="scientific">Amorphotheca resinae ATCC 22711</name>
    <dbReference type="NCBI Taxonomy" id="857342"/>
    <lineage>
        <taxon>Eukaryota</taxon>
        <taxon>Fungi</taxon>
        <taxon>Dikarya</taxon>
        <taxon>Ascomycota</taxon>
        <taxon>Pezizomycotina</taxon>
        <taxon>Leotiomycetes</taxon>
        <taxon>Helotiales</taxon>
        <taxon>Amorphothecaceae</taxon>
        <taxon>Amorphotheca</taxon>
    </lineage>
</organism>
<evidence type="ECO:0000256" key="4">
    <source>
        <dbReference type="ARBA" id="ARBA00044511"/>
    </source>
</evidence>
<comment type="similarity">
    <text evidence="1">Belongs to the CCM1 family.</text>
</comment>
<keyword evidence="8" id="KW-1185">Reference proteome</keyword>
<dbReference type="NCBIfam" id="TIGR00756">
    <property type="entry name" value="PPR"/>
    <property type="match status" value="1"/>
</dbReference>
<protein>
    <recommendedName>
        <fullName evidence="9">Pentacotripeptide-repeat region of PRORP domain-containing protein</fullName>
    </recommendedName>
</protein>
<dbReference type="Proteomes" id="UP000241818">
    <property type="component" value="Unassembled WGS sequence"/>
</dbReference>
<dbReference type="STRING" id="857342.A0A2T3BCN7"/>
<evidence type="ECO:0000313" key="8">
    <source>
        <dbReference type="Proteomes" id="UP000241818"/>
    </source>
</evidence>
<feature type="repeat" description="PPR" evidence="5">
    <location>
        <begin position="407"/>
        <end position="442"/>
    </location>
</feature>
<dbReference type="InParanoid" id="A0A2T3BCN7"/>
<gene>
    <name evidence="7" type="ORF">M430DRAFT_32008</name>
</gene>
<reference evidence="7 8" key="1">
    <citation type="journal article" date="2018" name="New Phytol.">
        <title>Comparative genomics and transcriptomics depict ericoid mycorrhizal fungi as versatile saprotrophs and plant mutualists.</title>
        <authorList>
            <person name="Martino E."/>
            <person name="Morin E."/>
            <person name="Grelet G.A."/>
            <person name="Kuo A."/>
            <person name="Kohler A."/>
            <person name="Daghino S."/>
            <person name="Barry K.W."/>
            <person name="Cichocki N."/>
            <person name="Clum A."/>
            <person name="Dockter R.B."/>
            <person name="Hainaut M."/>
            <person name="Kuo R.C."/>
            <person name="LaButti K."/>
            <person name="Lindahl B.D."/>
            <person name="Lindquist E.A."/>
            <person name="Lipzen A."/>
            <person name="Khouja H.R."/>
            <person name="Magnuson J."/>
            <person name="Murat C."/>
            <person name="Ohm R.A."/>
            <person name="Singer S.W."/>
            <person name="Spatafora J.W."/>
            <person name="Wang M."/>
            <person name="Veneault-Fourrey C."/>
            <person name="Henrissat B."/>
            <person name="Grigoriev I.V."/>
            <person name="Martin F.M."/>
            <person name="Perotto S."/>
        </authorList>
    </citation>
    <scope>NUCLEOTIDE SEQUENCE [LARGE SCALE GENOMIC DNA]</scope>
    <source>
        <strain evidence="7 8">ATCC 22711</strain>
    </source>
</reference>
<feature type="region of interest" description="Disordered" evidence="6">
    <location>
        <begin position="105"/>
        <end position="135"/>
    </location>
</feature>